<dbReference type="OrthoDB" id="5852896at2759"/>
<evidence type="ECO:0008006" key="5">
    <source>
        <dbReference type="Google" id="ProtNLM"/>
    </source>
</evidence>
<proteinExistence type="inferred from homology"/>
<dbReference type="GO" id="GO:0000056">
    <property type="term" value="P:ribosomal small subunit export from nucleus"/>
    <property type="evidence" value="ECO:0007669"/>
    <property type="project" value="TreeGrafter"/>
</dbReference>
<evidence type="ECO:0000256" key="2">
    <source>
        <dbReference type="SAM" id="MobiDB-lite"/>
    </source>
</evidence>
<dbReference type="GO" id="GO:0005634">
    <property type="term" value="C:nucleus"/>
    <property type="evidence" value="ECO:0007669"/>
    <property type="project" value="TreeGrafter"/>
</dbReference>
<dbReference type="PANTHER" id="PTHR21531">
    <property type="entry name" value="LOW-TEMPERATURE VIABILITY PROTEIN LTV1-RELATED"/>
    <property type="match status" value="1"/>
</dbReference>
<dbReference type="Proteomes" id="UP000750334">
    <property type="component" value="Unassembled WGS sequence"/>
</dbReference>
<comment type="similarity">
    <text evidence="1">Belongs to the LTV1 family.</text>
</comment>
<organism evidence="3 4">
    <name type="scientific">Maudiozyma exigua</name>
    <name type="common">Yeast</name>
    <name type="synonym">Kazachstania exigua</name>
    <dbReference type="NCBI Taxonomy" id="34358"/>
    <lineage>
        <taxon>Eukaryota</taxon>
        <taxon>Fungi</taxon>
        <taxon>Dikarya</taxon>
        <taxon>Ascomycota</taxon>
        <taxon>Saccharomycotina</taxon>
        <taxon>Saccharomycetes</taxon>
        <taxon>Saccharomycetales</taxon>
        <taxon>Saccharomycetaceae</taxon>
        <taxon>Maudiozyma</taxon>
    </lineage>
</organism>
<dbReference type="AlphaFoldDB" id="A0A9P6VUR9"/>
<dbReference type="InterPro" id="IPR007307">
    <property type="entry name" value="Ltv1"/>
</dbReference>
<protein>
    <recommendedName>
        <fullName evidence="5">Low temperature viability protein</fullName>
    </recommendedName>
</protein>
<evidence type="ECO:0000313" key="4">
    <source>
        <dbReference type="Proteomes" id="UP000750334"/>
    </source>
</evidence>
<feature type="compositionally biased region" description="Acidic residues" evidence="2">
    <location>
        <begin position="57"/>
        <end position="72"/>
    </location>
</feature>
<evidence type="ECO:0000256" key="1">
    <source>
        <dbReference type="ARBA" id="ARBA00009078"/>
    </source>
</evidence>
<dbReference type="GO" id="GO:0042274">
    <property type="term" value="P:ribosomal small subunit biogenesis"/>
    <property type="evidence" value="ECO:0007669"/>
    <property type="project" value="InterPro"/>
</dbReference>
<name>A0A9P6VUR9_MAUEX</name>
<gene>
    <name evidence="3" type="ORF">C6P45_002922</name>
</gene>
<dbReference type="Pfam" id="PF04180">
    <property type="entry name" value="LTV"/>
    <property type="match status" value="1"/>
</dbReference>
<feature type="region of interest" description="Disordered" evidence="2">
    <location>
        <begin position="50"/>
        <end position="73"/>
    </location>
</feature>
<evidence type="ECO:0000313" key="3">
    <source>
        <dbReference type="EMBL" id="KAG0655634.1"/>
    </source>
</evidence>
<feature type="compositionally biased region" description="Basic residues" evidence="2">
    <location>
        <begin position="348"/>
        <end position="362"/>
    </location>
</feature>
<feature type="compositionally biased region" description="Polar residues" evidence="2">
    <location>
        <begin position="479"/>
        <end position="493"/>
    </location>
</feature>
<feature type="region of interest" description="Disordered" evidence="2">
    <location>
        <begin position="300"/>
        <end position="368"/>
    </location>
</feature>
<dbReference type="GO" id="GO:0005829">
    <property type="term" value="C:cytosol"/>
    <property type="evidence" value="ECO:0007669"/>
    <property type="project" value="TreeGrafter"/>
</dbReference>
<comment type="caution">
    <text evidence="3">The sequence shown here is derived from an EMBL/GenBank/DDBJ whole genome shotgun (WGS) entry which is preliminary data.</text>
</comment>
<feature type="region of interest" description="Disordered" evidence="2">
    <location>
        <begin position="456"/>
        <end position="493"/>
    </location>
</feature>
<dbReference type="PANTHER" id="PTHR21531:SF0">
    <property type="entry name" value="PROTEIN LTV1 HOMOLOG"/>
    <property type="match status" value="1"/>
</dbReference>
<feature type="compositionally biased region" description="Acidic residues" evidence="2">
    <location>
        <begin position="307"/>
        <end position="323"/>
    </location>
</feature>
<feature type="compositionally biased region" description="Acidic residues" evidence="2">
    <location>
        <begin position="330"/>
        <end position="339"/>
    </location>
</feature>
<dbReference type="EMBL" id="PUHR01000288">
    <property type="protein sequence ID" value="KAG0655634.1"/>
    <property type="molecule type" value="Genomic_DNA"/>
</dbReference>
<sequence>MSKKFTKQNSQKYAIVHRPHDDPHYYDEGASAHVFVPIKNPNARVKVAKGFERADEPQDEEIPDLTTDDLYDPEMHDETIGDAAMYGIKYDDSKYDYMQHLRPMGQNPDSVFIPSKKPVESKSSKKKNIEDMFVEPEYKDVDSKPVQRVFQGGMAKPEYLAHQQNVTDDIAGFRPEMNPALREVLEALEDEAYVVNEDIVVQPKKKDTQEKPKKSIIKDNINVEYVDDDEDDVFAELLAGGEVEGEEDFEDQFDEWDGAELENYEDEHYMKEMEQFDNVENLEDLQDIDYQADVRRFQRAKKNDWNSENDSDNDFLEGDEEGQDIGNMSDIDEEEDDIVGDLPTFKSKPVKGSKKRRSRQKKGAMSDISGFSMSSSAIARTETMTVLDDQYDSIINGYDNYEEEQAEDEEETFQPFDMSKERSDFESLVDDFLDNYELESGGRKIVKKNQDVQKYKDAADAVSKGKLSQRRNRERKQQQDVQKVTNSLSSLKF</sequence>
<keyword evidence="4" id="KW-1185">Reference proteome</keyword>
<dbReference type="GO" id="GO:0030688">
    <property type="term" value="C:preribosome, small subunit precursor"/>
    <property type="evidence" value="ECO:0007669"/>
    <property type="project" value="TreeGrafter"/>
</dbReference>
<accession>A0A9P6VUR9</accession>
<feature type="region of interest" description="Disordered" evidence="2">
    <location>
        <begin position="106"/>
        <end position="125"/>
    </location>
</feature>
<reference evidence="3 4" key="1">
    <citation type="submission" date="2020-11" db="EMBL/GenBank/DDBJ databases">
        <title>Kefir isolates.</title>
        <authorList>
            <person name="Marcisauskas S."/>
            <person name="Kim Y."/>
            <person name="Blasche S."/>
        </authorList>
    </citation>
    <scope>NUCLEOTIDE SEQUENCE [LARGE SCALE GENOMIC DNA]</scope>
    <source>
        <strain evidence="3 4">OG2</strain>
    </source>
</reference>